<evidence type="ECO:0000259" key="1">
    <source>
        <dbReference type="Pfam" id="PF01636"/>
    </source>
</evidence>
<dbReference type="Pfam" id="PF01636">
    <property type="entry name" value="APH"/>
    <property type="match status" value="1"/>
</dbReference>
<reference evidence="3" key="1">
    <citation type="journal article" date="2012" name="MBio">
        <title>Comparative genome analysis of Trichophyton rubrum and related dermatophytes reveals candidate genes involved in infection.</title>
        <authorList>
            <person name="Martinez D.A."/>
            <person name="Oliver B.G."/>
            <person name="Graeser Y."/>
            <person name="Goldberg J.M."/>
            <person name="Li W."/>
            <person name="Martinez-Rossi N.M."/>
            <person name="Monod M."/>
            <person name="Shelest E."/>
            <person name="Barton R.C."/>
            <person name="Birch E."/>
            <person name="Brakhage A.A."/>
            <person name="Chen Z."/>
            <person name="Gurr S.J."/>
            <person name="Heiman D."/>
            <person name="Heitman J."/>
            <person name="Kosti I."/>
            <person name="Rossi A."/>
            <person name="Saif S."/>
            <person name="Samalova M."/>
            <person name="Saunders C.W."/>
            <person name="Shea T."/>
            <person name="Summerbell R.C."/>
            <person name="Xu J."/>
            <person name="Young S."/>
            <person name="Zeng Q."/>
            <person name="Birren B.W."/>
            <person name="Cuomo C.A."/>
            <person name="White T.C."/>
        </authorList>
    </citation>
    <scope>NUCLEOTIDE SEQUENCE [LARGE SCALE GENOMIC DNA]</scope>
    <source>
        <strain evidence="3">ATCC MYA-4604 / CBS 118893</strain>
    </source>
</reference>
<dbReference type="eggNOG" id="ENOG502QV1E">
    <property type="taxonomic scope" value="Eukaryota"/>
</dbReference>
<dbReference type="VEuPathDB" id="FungiDB:MGYG_03642"/>
<dbReference type="SUPFAM" id="SSF56112">
    <property type="entry name" value="Protein kinase-like (PK-like)"/>
    <property type="match status" value="1"/>
</dbReference>
<dbReference type="GO" id="GO:0005739">
    <property type="term" value="C:mitochondrion"/>
    <property type="evidence" value="ECO:0007669"/>
    <property type="project" value="TreeGrafter"/>
</dbReference>
<gene>
    <name evidence="2" type="ORF">MGYG_03642</name>
</gene>
<dbReference type="InParanoid" id="E4UT22"/>
<dbReference type="InterPro" id="IPR051035">
    <property type="entry name" value="Mito_inheritance_9"/>
</dbReference>
<dbReference type="OrthoDB" id="2968323at2759"/>
<accession>E4UT22</accession>
<dbReference type="PANTHER" id="PTHR36091:SF2">
    <property type="entry name" value="AMINOGLYCOSIDE PHOSPHOTRANSFERASE DOMAIN-CONTAINING PROTEIN"/>
    <property type="match status" value="1"/>
</dbReference>
<feature type="domain" description="Aminoglycoside phosphotransferase" evidence="1">
    <location>
        <begin position="72"/>
        <end position="348"/>
    </location>
</feature>
<evidence type="ECO:0000313" key="3">
    <source>
        <dbReference type="Proteomes" id="UP000002669"/>
    </source>
</evidence>
<dbReference type="PANTHER" id="PTHR36091">
    <property type="entry name" value="ALTERED INHERITANCE OF MITOCHONDRIA PROTEIN 9, MITOCHONDRIAL"/>
    <property type="match status" value="1"/>
</dbReference>
<evidence type="ECO:0000313" key="2">
    <source>
        <dbReference type="EMBL" id="EFR00635.1"/>
    </source>
</evidence>
<dbReference type="InterPro" id="IPR002575">
    <property type="entry name" value="Aminoglycoside_PTrfase"/>
</dbReference>
<protein>
    <submittedName>
        <fullName evidence="2">Phosphotransferase enzyme family protein</fullName>
    </submittedName>
</protein>
<proteinExistence type="predicted"/>
<dbReference type="EMBL" id="DS989824">
    <property type="protein sequence ID" value="EFR00635.1"/>
    <property type="molecule type" value="Genomic_DNA"/>
</dbReference>
<organism evidence="3">
    <name type="scientific">Arthroderma gypseum (strain ATCC MYA-4604 / CBS 118893)</name>
    <name type="common">Microsporum gypseum</name>
    <dbReference type="NCBI Taxonomy" id="535722"/>
    <lineage>
        <taxon>Eukaryota</taxon>
        <taxon>Fungi</taxon>
        <taxon>Dikarya</taxon>
        <taxon>Ascomycota</taxon>
        <taxon>Pezizomycotina</taxon>
        <taxon>Eurotiomycetes</taxon>
        <taxon>Eurotiomycetidae</taxon>
        <taxon>Onygenales</taxon>
        <taxon>Arthrodermataceae</taxon>
        <taxon>Nannizzia</taxon>
    </lineage>
</organism>
<dbReference type="HOGENOM" id="CLU_019189_11_1_1"/>
<keyword evidence="2" id="KW-0808">Transferase</keyword>
<name>E4UT22_ARTGP</name>
<dbReference type="STRING" id="535722.E4UT22"/>
<dbReference type="Proteomes" id="UP000002669">
    <property type="component" value="Unassembled WGS sequence"/>
</dbReference>
<dbReference type="OMA" id="IDWQSVW"/>
<keyword evidence="3" id="KW-1185">Reference proteome</keyword>
<dbReference type="GeneID" id="10028744"/>
<dbReference type="FunCoup" id="E4UT22">
    <property type="interactions" value="15"/>
</dbReference>
<sequence>MAHTGPRLFIRGFKTRASSADTCTTDFFRNTTGRWLWGEKEQLLERHREFKVRELQTTAADTLGSRACVSMSKIGEGNFNKVFRLVMNDRAVAIARIPHPNAGPSRYTTMSEVATMEFARSMLKIPVPKVLAWSSSPDNSVGVEYIVMEEANGTQLSQTWDGLKIHDRSEIINDIVSIEQKLLSVTFDLYGSLYFAKDTFPGCQPAKISGDITEETKDAVRSQYVIGPTSHREFWEKERAVMSLDRGPWKSASGYVESIARREIAWISQYAKRDSILSGYPRGKGSQKPPEDHIALLERYLAVVSKLLPDDTELVRPTLWYPDIHDGNIFVQDGRISSLIDWQSVWVAPLLLQARTPRLIDYNGDIQLRLPEDFKMLPEEEKDQVRDRVQRSIQVYLYEHQTAKFNPLLNRAIRKPHGKTLGQLVSFAGNSWDDHIVPLRDTLIDVERDWLKIFESGKCPYHFSPDERSQHCEEAKAFNAAQEFWEMLQSRVQPDGWTSVEDFDDAVEYFSQLREAGLASLEGEERDEFEASTRWVVDRRAET</sequence>
<dbReference type="GO" id="GO:0016740">
    <property type="term" value="F:transferase activity"/>
    <property type="evidence" value="ECO:0007669"/>
    <property type="project" value="UniProtKB-KW"/>
</dbReference>
<dbReference type="AlphaFoldDB" id="E4UT22"/>
<dbReference type="RefSeq" id="XP_003173465.1">
    <property type="nucleotide sequence ID" value="XM_003173417.1"/>
</dbReference>
<dbReference type="InterPro" id="IPR011009">
    <property type="entry name" value="Kinase-like_dom_sf"/>
</dbReference>